<reference evidence="2" key="2">
    <citation type="submission" date="2025-08" db="UniProtKB">
        <authorList>
            <consortium name="Ensembl"/>
        </authorList>
    </citation>
    <scope>IDENTIFICATION</scope>
</reference>
<organism evidence="2 3">
    <name type="scientific">Ciona savignyi</name>
    <name type="common">Pacific transparent sea squirt</name>
    <dbReference type="NCBI Taxonomy" id="51511"/>
    <lineage>
        <taxon>Eukaryota</taxon>
        <taxon>Metazoa</taxon>
        <taxon>Chordata</taxon>
        <taxon>Tunicata</taxon>
        <taxon>Ascidiacea</taxon>
        <taxon>Phlebobranchia</taxon>
        <taxon>Cionidae</taxon>
        <taxon>Ciona</taxon>
    </lineage>
</organism>
<keyword evidence="3" id="KW-1185">Reference proteome</keyword>
<accession>H2Z8Q9</accession>
<evidence type="ECO:0000313" key="2">
    <source>
        <dbReference type="Ensembl" id="ENSCSAVP00000013974.1"/>
    </source>
</evidence>
<name>H2Z8Q9_CIOSA</name>
<evidence type="ECO:0000313" key="3">
    <source>
        <dbReference type="Proteomes" id="UP000007875"/>
    </source>
</evidence>
<protein>
    <submittedName>
        <fullName evidence="2">Uncharacterized protein</fullName>
    </submittedName>
</protein>
<dbReference type="Ensembl" id="ENSCSAVT00000014134.1">
    <property type="protein sequence ID" value="ENSCSAVP00000013974.1"/>
    <property type="gene ID" value="ENSCSAVG00000008187.1"/>
</dbReference>
<evidence type="ECO:0000256" key="1">
    <source>
        <dbReference type="SAM" id="MobiDB-lite"/>
    </source>
</evidence>
<sequence>NELSTITEQLTSARQLLDRLRACVVASYYASSFKKSVEGSKVLEQGAGQHPAIQNLLRRAATSVLSKNIPIQQQDLQDMEDENQDAQERTKSPSKEVENEDE</sequence>
<feature type="compositionally biased region" description="Basic and acidic residues" evidence="1">
    <location>
        <begin position="86"/>
        <end position="102"/>
    </location>
</feature>
<dbReference type="STRING" id="51511.ENSCSAVP00000013974"/>
<dbReference type="AlphaFoldDB" id="H2Z8Q9"/>
<dbReference type="InParanoid" id="H2Z8Q9"/>
<dbReference type="HOGENOM" id="CLU_2283704_0_0_1"/>
<proteinExistence type="predicted"/>
<reference evidence="3" key="1">
    <citation type="submission" date="2003-08" db="EMBL/GenBank/DDBJ databases">
        <authorList>
            <person name="Birren B."/>
            <person name="Nusbaum C."/>
            <person name="Abebe A."/>
            <person name="Abouelleil A."/>
            <person name="Adekoya E."/>
            <person name="Ait-zahra M."/>
            <person name="Allen N."/>
            <person name="Allen T."/>
            <person name="An P."/>
            <person name="Anderson M."/>
            <person name="Anderson S."/>
            <person name="Arachchi H."/>
            <person name="Armbruster J."/>
            <person name="Bachantsang P."/>
            <person name="Baldwin J."/>
            <person name="Barry A."/>
            <person name="Bayul T."/>
            <person name="Blitshsteyn B."/>
            <person name="Bloom T."/>
            <person name="Blye J."/>
            <person name="Boguslavskiy L."/>
            <person name="Borowsky M."/>
            <person name="Boukhgalter B."/>
            <person name="Brunache A."/>
            <person name="Butler J."/>
            <person name="Calixte N."/>
            <person name="Calvo S."/>
            <person name="Camarata J."/>
            <person name="Campo K."/>
            <person name="Chang J."/>
            <person name="Cheshatsang Y."/>
            <person name="Citroen M."/>
            <person name="Collymore A."/>
            <person name="Considine T."/>
            <person name="Cook A."/>
            <person name="Cooke P."/>
            <person name="Corum B."/>
            <person name="Cuomo C."/>
            <person name="David R."/>
            <person name="Dawoe T."/>
            <person name="Degray S."/>
            <person name="Dodge S."/>
            <person name="Dooley K."/>
            <person name="Dorje P."/>
            <person name="Dorjee K."/>
            <person name="Dorris L."/>
            <person name="Duffey N."/>
            <person name="Dupes A."/>
            <person name="Elkins T."/>
            <person name="Engels R."/>
            <person name="Erickson J."/>
            <person name="Farina A."/>
            <person name="Faro S."/>
            <person name="Ferreira P."/>
            <person name="Fischer H."/>
            <person name="Fitzgerald M."/>
            <person name="Foley K."/>
            <person name="Gage D."/>
            <person name="Galagan J."/>
            <person name="Gearin G."/>
            <person name="Gnerre S."/>
            <person name="Gnirke A."/>
            <person name="Goyette A."/>
            <person name="Graham J."/>
            <person name="Grandbois E."/>
            <person name="Gyaltsen K."/>
            <person name="Hafez N."/>
            <person name="Hagopian D."/>
            <person name="Hagos B."/>
            <person name="Hall J."/>
            <person name="Hatcher B."/>
            <person name="Heller A."/>
            <person name="Higgins H."/>
            <person name="Honan T."/>
            <person name="Horn A."/>
            <person name="Houde N."/>
            <person name="Hughes L."/>
            <person name="Hulme W."/>
            <person name="Husby E."/>
            <person name="Iliev I."/>
            <person name="Jaffe D."/>
            <person name="Jones C."/>
            <person name="Kamal M."/>
            <person name="Kamat A."/>
            <person name="Kamvysselis M."/>
            <person name="Karlsson E."/>
            <person name="Kells C."/>
            <person name="Kieu A."/>
            <person name="Kisner P."/>
            <person name="Kodira C."/>
            <person name="Kulbokas E."/>
            <person name="Labutti K."/>
            <person name="Lama D."/>
            <person name="Landers T."/>
            <person name="Leger J."/>
            <person name="Levine S."/>
            <person name="Lewis D."/>
            <person name="Lewis T."/>
            <person name="Lindblad-toh K."/>
            <person name="Liu X."/>
            <person name="Lokyitsang T."/>
            <person name="Lokyitsang Y."/>
            <person name="Lucien O."/>
            <person name="Lui A."/>
            <person name="Ma L.J."/>
            <person name="Mabbitt R."/>
            <person name="Macdonald J."/>
            <person name="Maclean C."/>
            <person name="Major J."/>
            <person name="Manning J."/>
            <person name="Marabella R."/>
            <person name="Maru K."/>
            <person name="Matthews C."/>
            <person name="Mauceli E."/>
            <person name="Mccarthy M."/>
            <person name="Mcdonough S."/>
            <person name="Mcghee T."/>
            <person name="Meldrim J."/>
            <person name="Meneus L."/>
            <person name="Mesirov J."/>
            <person name="Mihalev A."/>
            <person name="Mihova T."/>
            <person name="Mikkelsen T."/>
            <person name="Mlenga V."/>
            <person name="Moru K."/>
            <person name="Mozes J."/>
            <person name="Mulrain L."/>
            <person name="Munson G."/>
            <person name="Naylor J."/>
            <person name="Newes C."/>
            <person name="Nguyen C."/>
            <person name="Nguyen N."/>
            <person name="Nguyen T."/>
            <person name="Nicol R."/>
            <person name="Nielsen C."/>
            <person name="Nizzari M."/>
            <person name="Norbu C."/>
            <person name="Norbu N."/>
            <person name="O'donnell P."/>
            <person name="Okoawo O."/>
            <person name="O'leary S."/>
            <person name="Omotosho B."/>
            <person name="O'neill K."/>
            <person name="Osman S."/>
            <person name="Parker S."/>
            <person name="Perrin D."/>
            <person name="Phunkhang P."/>
            <person name="Piqani B."/>
            <person name="Purcell S."/>
            <person name="Rachupka T."/>
            <person name="Ramasamy U."/>
            <person name="Rameau R."/>
            <person name="Ray V."/>
            <person name="Raymond C."/>
            <person name="Retta R."/>
            <person name="Richardson S."/>
            <person name="Rise C."/>
            <person name="Rodriguez J."/>
            <person name="Rogers J."/>
            <person name="Rogov P."/>
            <person name="Rutman M."/>
            <person name="Schupbach R."/>
            <person name="Seaman C."/>
            <person name="Settipalli S."/>
            <person name="Sharpe T."/>
            <person name="Sheridan J."/>
            <person name="Sherpa N."/>
            <person name="Shi J."/>
            <person name="Smirnov S."/>
            <person name="Smith C."/>
            <person name="Sougnez C."/>
            <person name="Spencer B."/>
            <person name="Stalker J."/>
            <person name="Stange-thomann N."/>
            <person name="Stavropoulos S."/>
            <person name="Stetson K."/>
            <person name="Stone C."/>
            <person name="Stone S."/>
            <person name="Stubbs M."/>
            <person name="Talamas J."/>
            <person name="Tchuinga P."/>
            <person name="Tenzing P."/>
            <person name="Tesfaye S."/>
            <person name="Theodore J."/>
            <person name="Thoulutsang Y."/>
            <person name="Topham K."/>
            <person name="Towey S."/>
            <person name="Tsamla T."/>
            <person name="Tsomo N."/>
            <person name="Vallee D."/>
            <person name="Vassiliev H."/>
            <person name="Venkataraman V."/>
            <person name="Vinson J."/>
            <person name="Vo A."/>
            <person name="Wade C."/>
            <person name="Wang S."/>
            <person name="Wangchuk T."/>
            <person name="Wangdi T."/>
            <person name="Whittaker C."/>
            <person name="Wilkinson J."/>
            <person name="Wu Y."/>
            <person name="Wyman D."/>
            <person name="Yadav S."/>
            <person name="Yang S."/>
            <person name="Yang X."/>
            <person name="Yeager S."/>
            <person name="Yee E."/>
            <person name="Young G."/>
            <person name="Zainoun J."/>
            <person name="Zembeck L."/>
            <person name="Zimmer A."/>
            <person name="Zody M."/>
            <person name="Lander E."/>
        </authorList>
    </citation>
    <scope>NUCLEOTIDE SEQUENCE [LARGE SCALE GENOMIC DNA]</scope>
</reference>
<feature type="region of interest" description="Disordered" evidence="1">
    <location>
        <begin position="72"/>
        <end position="102"/>
    </location>
</feature>
<reference evidence="2" key="3">
    <citation type="submission" date="2025-09" db="UniProtKB">
        <authorList>
            <consortium name="Ensembl"/>
        </authorList>
    </citation>
    <scope>IDENTIFICATION</scope>
</reference>
<dbReference type="Proteomes" id="UP000007875">
    <property type="component" value="Unassembled WGS sequence"/>
</dbReference>